<evidence type="ECO:0000313" key="4">
    <source>
        <dbReference type="EMBL" id="XBM01258.1"/>
    </source>
</evidence>
<organism evidence="4">
    <name type="scientific">Chitinibacter mangrovi</name>
    <dbReference type="NCBI Taxonomy" id="3153927"/>
    <lineage>
        <taxon>Bacteria</taxon>
        <taxon>Pseudomonadati</taxon>
        <taxon>Pseudomonadota</taxon>
        <taxon>Betaproteobacteria</taxon>
        <taxon>Neisseriales</taxon>
        <taxon>Chitinibacteraceae</taxon>
        <taxon>Chitinibacter</taxon>
    </lineage>
</organism>
<name>A0AAU7FC62_9NEIS</name>
<proteinExistence type="predicted"/>
<keyword evidence="1" id="KW-0175">Coiled coil</keyword>
<evidence type="ECO:0000256" key="1">
    <source>
        <dbReference type="SAM" id="Coils"/>
    </source>
</evidence>
<feature type="region of interest" description="Disordered" evidence="2">
    <location>
        <begin position="422"/>
        <end position="475"/>
    </location>
</feature>
<reference evidence="4" key="1">
    <citation type="submission" date="2024-05" db="EMBL/GenBank/DDBJ databases">
        <authorList>
            <person name="Yang L."/>
            <person name="Pan L."/>
        </authorList>
    </citation>
    <scope>NUCLEOTIDE SEQUENCE</scope>
    <source>
        <strain evidence="4">FCG-7</strain>
    </source>
</reference>
<feature type="compositionally biased region" description="Polar residues" evidence="2">
    <location>
        <begin position="432"/>
        <end position="442"/>
    </location>
</feature>
<gene>
    <name evidence="4" type="ORF">ABHF33_02920</name>
</gene>
<feature type="region of interest" description="Disordered" evidence="2">
    <location>
        <begin position="1"/>
        <end position="22"/>
    </location>
</feature>
<dbReference type="RefSeq" id="WP_348945562.1">
    <property type="nucleotide sequence ID" value="NZ_CP157355.1"/>
</dbReference>
<feature type="coiled-coil region" evidence="1">
    <location>
        <begin position="975"/>
        <end position="1013"/>
    </location>
</feature>
<protein>
    <submittedName>
        <fullName evidence="4">DUF4132 domain-containing protein</fullName>
    </submittedName>
</protein>
<evidence type="ECO:0000256" key="2">
    <source>
        <dbReference type="SAM" id="MobiDB-lite"/>
    </source>
</evidence>
<sequence>MQRDDIGTAGNLSGNTPNGIAPWLKKNPVDLTKAMRAYALPNRANPGEPLQLDADTEWQAFAASLNPELNGRLVSEWVLTELDEATRSACEEAIARMQNRQREGSWQSEAVLFAVCCSQHIADYIGNAAALARYLLAQYGVLKALDMLIAAEQLHIDARQNYGAAFVQISANTSVIPRTVTINHDIQGTFNGYGRFAEGEWLFRTALAQASDDERQTAALQLQKAAALLHPLRRVLLALLLPEYTELGNSLVMDADKRYGTFGWLAAVSISTEARNRFVQQCLTYELNRYGLCYERVFASTVIQQHGIEAVPLLEPFIDNEGIADMLARIGTPEAIQALARHAADGGKAKVQRFAKACERWPLAAIAALASLLVDAGRHDKARYSAQLTPLLHNHAASVAVLQAWIEPVAWQVINEIQPELPQQAAKPHTEPSASSVTTQVKATAEPPAQAQSSDQSTQALTQTTPSSSMPPVLVSPPWLNKKKAAIAPLVLEMLPLEPVEYWEEGQRERVISVRQSNLDAVSKTPERLAEVLLGSFYGSQSAERMQQYQAFVEPARQAIAANDAASLCTAYLAYKASDLSRQTFPHSYCLLLLPEEMAQAVWPTLAAYDDFSDYFFMAKVGVKGLQGLLAAVERRTESGIAIAQHFGWAALAPAIAQAYLKMKTVRTSARNWLLKFPEHTVTGLLPAALGKTGSARDTATNVLRMLASQGHTELIQQVAARYDQSEVNLAVKSMLEADPLDCFPAKISKAPAFWQPQLCPRPLLLDGTPLPDSALEHLGTMLRFPTSEGVYPGIEQVKTACQRDSLAQFIWNVFLRWEQAGAPNKESWAFTALGLLGNDETIRQLVPLIRTWPTEGLLSRAQTGLDVLVRISSNYALLQLNGIAQEVKSKPLQQAAEQKMQELANNAGLTPDELAERITPDLGLDAAGGLDLDFGPRQFRVGFDEHLKPVVYNSDGVRLADLPKPNGSDNEYRAEQAQKQFKALKRDVKALADQTLKRLERAMCEQRRWQREIFESTLVQHPLLRHVTRRLVWGLYDDNGLRQTFRVAEDLSYTDADDNALTLPDIAVIGLPHPLQLDAATLAAFAQLFADYQILQPFAQLAREAFQPGDPATALSHALDKAVPTKSLRGLESRGWEKGDNFSGDIASYRRPLNGSGVATLRFDPPYSLAVADKTLRHKLHSLELRNPEQQVVAVEQLPQIVQSELLRDLQYLQS</sequence>
<feature type="domain" description="DUF4132" evidence="3">
    <location>
        <begin position="957"/>
        <end position="1137"/>
    </location>
</feature>
<accession>A0AAU7FC62</accession>
<feature type="compositionally biased region" description="Low complexity" evidence="2">
    <location>
        <begin position="449"/>
        <end position="475"/>
    </location>
</feature>
<dbReference type="KEGG" id="cmav:ABHF33_02920"/>
<dbReference type="InterPro" id="IPR025406">
    <property type="entry name" value="DUF4132"/>
</dbReference>
<dbReference type="EMBL" id="CP157355">
    <property type="protein sequence ID" value="XBM01258.1"/>
    <property type="molecule type" value="Genomic_DNA"/>
</dbReference>
<dbReference type="Pfam" id="PF13569">
    <property type="entry name" value="DUF4132"/>
    <property type="match status" value="1"/>
</dbReference>
<dbReference type="AlphaFoldDB" id="A0AAU7FC62"/>
<evidence type="ECO:0000259" key="3">
    <source>
        <dbReference type="Pfam" id="PF13569"/>
    </source>
</evidence>